<gene>
    <name evidence="2" type="ORF">PAC_11709</name>
</gene>
<evidence type="ECO:0000313" key="3">
    <source>
        <dbReference type="Proteomes" id="UP000184330"/>
    </source>
</evidence>
<protein>
    <submittedName>
        <fullName evidence="2">Uncharacterized protein</fullName>
    </submittedName>
</protein>
<accession>A0A1L7X9X9</accession>
<reference evidence="2 3" key="1">
    <citation type="submission" date="2016-03" db="EMBL/GenBank/DDBJ databases">
        <authorList>
            <person name="Ploux O."/>
        </authorList>
    </citation>
    <scope>NUCLEOTIDE SEQUENCE [LARGE SCALE GENOMIC DNA]</scope>
    <source>
        <strain evidence="2 3">UAMH 11012</strain>
    </source>
</reference>
<evidence type="ECO:0000256" key="1">
    <source>
        <dbReference type="SAM" id="MobiDB-lite"/>
    </source>
</evidence>
<proteinExistence type="predicted"/>
<keyword evidence="3" id="KW-1185">Reference proteome</keyword>
<name>A0A1L7X9X9_9HELO</name>
<sequence length="227" mass="26095">MRTRTIMATPQDNPPENSMGRRKQKENGDRFTFGIYMIVSRGGRTVHGFGGRRGSHLYALGRLALYSKRLRKSMIVVSGKRVRMMDLFKLWVLGQRFLMPELQNAVMESTTPFTLSNPDFFGDDQLTELEARENIREWFLYAYDNTAKDSHLRRYSTAMMISMLEWSKTPLEPEYNNDITAGVYFKDQSPPEMAVDFLKCMVKSSPNVGKALLAVEVPIEFLVPTED</sequence>
<dbReference type="AlphaFoldDB" id="A0A1L7X9X9"/>
<organism evidence="2 3">
    <name type="scientific">Phialocephala subalpina</name>
    <dbReference type="NCBI Taxonomy" id="576137"/>
    <lineage>
        <taxon>Eukaryota</taxon>
        <taxon>Fungi</taxon>
        <taxon>Dikarya</taxon>
        <taxon>Ascomycota</taxon>
        <taxon>Pezizomycotina</taxon>
        <taxon>Leotiomycetes</taxon>
        <taxon>Helotiales</taxon>
        <taxon>Mollisiaceae</taxon>
        <taxon>Phialocephala</taxon>
        <taxon>Phialocephala fortinii species complex</taxon>
    </lineage>
</organism>
<dbReference type="EMBL" id="FJOG01000019">
    <property type="protein sequence ID" value="CZR61812.1"/>
    <property type="molecule type" value="Genomic_DNA"/>
</dbReference>
<evidence type="ECO:0000313" key="2">
    <source>
        <dbReference type="EMBL" id="CZR61812.1"/>
    </source>
</evidence>
<feature type="region of interest" description="Disordered" evidence="1">
    <location>
        <begin position="1"/>
        <end position="25"/>
    </location>
</feature>
<feature type="compositionally biased region" description="Polar residues" evidence="1">
    <location>
        <begin position="1"/>
        <end position="16"/>
    </location>
</feature>
<dbReference type="Proteomes" id="UP000184330">
    <property type="component" value="Unassembled WGS sequence"/>
</dbReference>